<organism evidence="1 2">
    <name type="scientific">Chryseobacterium luteum</name>
    <dbReference type="NCBI Taxonomy" id="421531"/>
    <lineage>
        <taxon>Bacteria</taxon>
        <taxon>Pseudomonadati</taxon>
        <taxon>Bacteroidota</taxon>
        <taxon>Flavobacteriia</taxon>
        <taxon>Flavobacteriales</taxon>
        <taxon>Weeksellaceae</taxon>
        <taxon>Chryseobacterium group</taxon>
        <taxon>Chryseobacterium</taxon>
    </lineage>
</organism>
<evidence type="ECO:0000313" key="1">
    <source>
        <dbReference type="EMBL" id="KFF01674.1"/>
    </source>
</evidence>
<evidence type="ECO:0008006" key="3">
    <source>
        <dbReference type="Google" id="ProtNLM"/>
    </source>
</evidence>
<dbReference type="AlphaFoldDB" id="A0A085ZB60"/>
<dbReference type="OrthoDB" id="6928021at2"/>
<accession>A0A085ZB60</accession>
<name>A0A085ZB60_9FLAO</name>
<dbReference type="eggNOG" id="ENOG5033H6J">
    <property type="taxonomic scope" value="Bacteria"/>
</dbReference>
<comment type="caution">
    <text evidence="1">The sequence shown here is derived from an EMBL/GenBank/DDBJ whole genome shotgun (WGS) entry which is preliminary data.</text>
</comment>
<gene>
    <name evidence="1" type="ORF">IX38_16510</name>
</gene>
<dbReference type="RefSeq" id="WP_034706553.1">
    <property type="nucleotide sequence ID" value="NZ_JPRO01000015.1"/>
</dbReference>
<dbReference type="EMBL" id="JPRO01000015">
    <property type="protein sequence ID" value="KFF01674.1"/>
    <property type="molecule type" value="Genomic_DNA"/>
</dbReference>
<evidence type="ECO:0000313" key="2">
    <source>
        <dbReference type="Proteomes" id="UP000028703"/>
    </source>
</evidence>
<reference evidence="1 2" key="1">
    <citation type="submission" date="2014-07" db="EMBL/GenBank/DDBJ databases">
        <title>Genome of Chryseobacterium luteum DSM 18605.</title>
        <authorList>
            <person name="Stropko S.J."/>
            <person name="Pipes S.E."/>
            <person name="Newman J.D."/>
        </authorList>
    </citation>
    <scope>NUCLEOTIDE SEQUENCE [LARGE SCALE GENOMIC DNA]</scope>
    <source>
        <strain evidence="1 2">DSM 18605</strain>
    </source>
</reference>
<proteinExistence type="predicted"/>
<keyword evidence="2" id="KW-1185">Reference proteome</keyword>
<dbReference type="STRING" id="421531.IX38_16510"/>
<dbReference type="Proteomes" id="UP000028703">
    <property type="component" value="Unassembled WGS sequence"/>
</dbReference>
<protein>
    <recommendedName>
        <fullName evidence="3">Transcription factor zinc-finger domain-containing protein</fullName>
    </recommendedName>
</protein>
<sequence length="145" mass="16615">MNITCDQCKETFTASGEQISFISDSRKKGMRFIMLECLSCYKSFSLNPLTMTVPVPEKTTDEDLLRCPCDSCYGLISYVEDQKPFWGCGECGSVWFTQSDLFEAIEASIKKHPYRAKVYKKKGNNFMPVPLENEPENYEETVARE</sequence>